<accession>A0A3D8QHL4</accession>
<evidence type="ECO:0000256" key="5">
    <source>
        <dbReference type="ARBA" id="ARBA00023002"/>
    </source>
</evidence>
<dbReference type="InterPro" id="IPR036291">
    <property type="entry name" value="NAD(P)-bd_dom_sf"/>
</dbReference>
<dbReference type="SMART" id="SM00829">
    <property type="entry name" value="PKS_ER"/>
    <property type="match status" value="1"/>
</dbReference>
<dbReference type="InterPro" id="IPR011032">
    <property type="entry name" value="GroES-like_sf"/>
</dbReference>
<evidence type="ECO:0000259" key="7">
    <source>
        <dbReference type="SMART" id="SM00829"/>
    </source>
</evidence>
<dbReference type="CDD" id="cd08297">
    <property type="entry name" value="CAD3"/>
    <property type="match status" value="1"/>
</dbReference>
<dbReference type="GO" id="GO:0005737">
    <property type="term" value="C:cytoplasm"/>
    <property type="evidence" value="ECO:0007669"/>
    <property type="project" value="TreeGrafter"/>
</dbReference>
<name>A0A3D8QHL4_9HELO</name>
<keyword evidence="5" id="KW-0560">Oxidoreductase</keyword>
<dbReference type="EMBL" id="PDLN01000018">
    <property type="protein sequence ID" value="RDW61322.1"/>
    <property type="molecule type" value="Genomic_DNA"/>
</dbReference>
<evidence type="ECO:0000313" key="9">
    <source>
        <dbReference type="Proteomes" id="UP000256328"/>
    </source>
</evidence>
<dbReference type="GO" id="GO:0004022">
    <property type="term" value="F:alcohol dehydrogenase (NAD+) activity"/>
    <property type="evidence" value="ECO:0007669"/>
    <property type="project" value="TreeGrafter"/>
</dbReference>
<dbReference type="SUPFAM" id="SSF50129">
    <property type="entry name" value="GroES-like"/>
    <property type="match status" value="1"/>
</dbReference>
<organism evidence="8 9">
    <name type="scientific">Coleophoma crateriformis</name>
    <dbReference type="NCBI Taxonomy" id="565419"/>
    <lineage>
        <taxon>Eukaryota</taxon>
        <taxon>Fungi</taxon>
        <taxon>Dikarya</taxon>
        <taxon>Ascomycota</taxon>
        <taxon>Pezizomycotina</taxon>
        <taxon>Leotiomycetes</taxon>
        <taxon>Helotiales</taxon>
        <taxon>Dermateaceae</taxon>
        <taxon>Coleophoma</taxon>
    </lineage>
</organism>
<sequence length="453" mass="48854">MELLSQGDGRLSSKRASNRGVTYAAYVHMIRSEEGRHSNQRSRVLVPYLTDPTLYFAARFYNLLTYESVSSSRHCPELKQRKAKMGATMKQTDMNRAIIYSEPGTTKTELVELPIPKPGPGEVLVRLWFSGVCHTDYGICTNSFPNLQNSTPKGQVGGHEGYFYLPRSKRDWSLLNHDILGVGEVVELGPGVAYPPLGEKVGIKWAADACLSCDRCLAGGETSCLTGKISGLFTPGTFQQYVLSPAAYVTPIPSSVTDLAGVAPIMCGGITVYAALKRARVSPSDWVLVTGAGGGLGHLAVQYGKAFGARILALDHGSKAALCRELGADEFLDFTKASEDELCEEVHRVTGGGATTVLACTSSNRAYAQAVGFLGFRGTLVCLGVPEGDRLPIGGAIVEDMIAQELHIFALKSGNRREARECLEMVARGLVTTKYQLRPMTDLSTMWSMSAIP</sequence>
<dbReference type="PANTHER" id="PTHR42940">
    <property type="entry name" value="ALCOHOL DEHYDROGENASE 1-RELATED"/>
    <property type="match status" value="1"/>
</dbReference>
<protein>
    <recommendedName>
        <fullName evidence="7">Enoyl reductase (ER) domain-containing protein</fullName>
    </recommendedName>
</protein>
<dbReference type="Gene3D" id="3.40.50.720">
    <property type="entry name" value="NAD(P)-binding Rossmann-like Domain"/>
    <property type="match status" value="1"/>
</dbReference>
<gene>
    <name evidence="8" type="ORF">BP5796_11214</name>
</gene>
<dbReference type="Proteomes" id="UP000256328">
    <property type="component" value="Unassembled WGS sequence"/>
</dbReference>
<evidence type="ECO:0000256" key="3">
    <source>
        <dbReference type="ARBA" id="ARBA00022723"/>
    </source>
</evidence>
<dbReference type="GO" id="GO:0008270">
    <property type="term" value="F:zinc ion binding"/>
    <property type="evidence" value="ECO:0007669"/>
    <property type="project" value="InterPro"/>
</dbReference>
<evidence type="ECO:0000313" key="8">
    <source>
        <dbReference type="EMBL" id="RDW61322.1"/>
    </source>
</evidence>
<comment type="caution">
    <text evidence="8">The sequence shown here is derived from an EMBL/GenBank/DDBJ whole genome shotgun (WGS) entry which is preliminary data.</text>
</comment>
<keyword evidence="4" id="KW-0862">Zinc</keyword>
<dbReference type="InterPro" id="IPR013154">
    <property type="entry name" value="ADH-like_N"/>
</dbReference>
<feature type="domain" description="Enoyl reductase (ER)" evidence="7">
    <location>
        <begin position="104"/>
        <end position="432"/>
    </location>
</feature>
<keyword evidence="3" id="KW-0479">Metal-binding</keyword>
<dbReference type="AlphaFoldDB" id="A0A3D8QHL4"/>
<evidence type="ECO:0000256" key="4">
    <source>
        <dbReference type="ARBA" id="ARBA00022833"/>
    </source>
</evidence>
<dbReference type="Pfam" id="PF08240">
    <property type="entry name" value="ADH_N"/>
    <property type="match status" value="1"/>
</dbReference>
<keyword evidence="9" id="KW-1185">Reference proteome</keyword>
<dbReference type="InterPro" id="IPR013149">
    <property type="entry name" value="ADH-like_C"/>
</dbReference>
<dbReference type="FunFam" id="3.40.50.720:FF:000039">
    <property type="entry name" value="Alcohol dehydrogenase AdhP"/>
    <property type="match status" value="1"/>
</dbReference>
<comment type="cofactor">
    <cofactor evidence="1">
        <name>Zn(2+)</name>
        <dbReference type="ChEBI" id="CHEBI:29105"/>
    </cofactor>
</comment>
<keyword evidence="6" id="KW-0520">NAD</keyword>
<dbReference type="SUPFAM" id="SSF51735">
    <property type="entry name" value="NAD(P)-binding Rossmann-fold domains"/>
    <property type="match status" value="1"/>
</dbReference>
<evidence type="ECO:0000256" key="2">
    <source>
        <dbReference type="ARBA" id="ARBA00008072"/>
    </source>
</evidence>
<evidence type="ECO:0000256" key="6">
    <source>
        <dbReference type="ARBA" id="ARBA00023027"/>
    </source>
</evidence>
<dbReference type="PROSITE" id="PS01162">
    <property type="entry name" value="QOR_ZETA_CRYSTAL"/>
    <property type="match status" value="1"/>
</dbReference>
<dbReference type="Gene3D" id="3.90.180.10">
    <property type="entry name" value="Medium-chain alcohol dehydrogenases, catalytic domain"/>
    <property type="match status" value="2"/>
</dbReference>
<dbReference type="InterPro" id="IPR002364">
    <property type="entry name" value="Quin_OxRdtase/zeta-crystal_CS"/>
</dbReference>
<proteinExistence type="inferred from homology"/>
<reference evidence="8 9" key="1">
    <citation type="journal article" date="2018" name="IMA Fungus">
        <title>IMA Genome-F 9: Draft genome sequence of Annulohypoxylon stygium, Aspergillus mulundensis, Berkeleyomyces basicola (syn. Thielaviopsis basicola), Ceratocystis smalleyi, two Cercospora beticola strains, Coleophoma cylindrospora, Fusarium fracticaudum, Phialophora cf. hyalina, and Morchella septimelata.</title>
        <authorList>
            <person name="Wingfield B.D."/>
            <person name="Bills G.F."/>
            <person name="Dong Y."/>
            <person name="Huang W."/>
            <person name="Nel W.J."/>
            <person name="Swalarsk-Parry B.S."/>
            <person name="Vaghefi N."/>
            <person name="Wilken P.M."/>
            <person name="An Z."/>
            <person name="de Beer Z.W."/>
            <person name="De Vos L."/>
            <person name="Chen L."/>
            <person name="Duong T.A."/>
            <person name="Gao Y."/>
            <person name="Hammerbacher A."/>
            <person name="Kikkert J.R."/>
            <person name="Li Y."/>
            <person name="Li H."/>
            <person name="Li K."/>
            <person name="Li Q."/>
            <person name="Liu X."/>
            <person name="Ma X."/>
            <person name="Naidoo K."/>
            <person name="Pethybridge S.J."/>
            <person name="Sun J."/>
            <person name="Steenkamp E.T."/>
            <person name="van der Nest M.A."/>
            <person name="van Wyk S."/>
            <person name="Wingfield M.J."/>
            <person name="Xiong C."/>
            <person name="Yue Q."/>
            <person name="Zhang X."/>
        </authorList>
    </citation>
    <scope>NUCLEOTIDE SEQUENCE [LARGE SCALE GENOMIC DNA]</scope>
    <source>
        <strain evidence="8 9">BP5796</strain>
    </source>
</reference>
<comment type="similarity">
    <text evidence="2">Belongs to the zinc-containing alcohol dehydrogenase family.</text>
</comment>
<evidence type="ECO:0000256" key="1">
    <source>
        <dbReference type="ARBA" id="ARBA00001947"/>
    </source>
</evidence>
<dbReference type="Pfam" id="PF00107">
    <property type="entry name" value="ADH_zinc_N"/>
    <property type="match status" value="1"/>
</dbReference>
<dbReference type="PANTHER" id="PTHR42940:SF5">
    <property type="entry name" value="ALCOHOL DEHYDROGENASE 2"/>
    <property type="match status" value="1"/>
</dbReference>
<dbReference type="InterPro" id="IPR020843">
    <property type="entry name" value="ER"/>
</dbReference>
<dbReference type="OrthoDB" id="1879366at2759"/>